<dbReference type="NCBIfam" id="NF002872">
    <property type="entry name" value="PRK03202.1"/>
    <property type="match status" value="1"/>
</dbReference>
<proteinExistence type="inferred from homology"/>
<keyword evidence="5" id="KW-0479">Metal-binding</keyword>
<dbReference type="SUPFAM" id="SSF53784">
    <property type="entry name" value="Phosphofructokinase"/>
    <property type="match status" value="1"/>
</dbReference>
<sequence length="338" mass="37314">MKRIGVLNVGGDCPGLNAVIRALIVKGAHEDVEIVGVYDGFMGLVEDKMSILAKEHVSGRLPEGGFVLGSSKYDPTANPDDLKKLKDNFSKYQITSLILLTGHTGTNIALKLADEGIPSVIIPATIDNDLNWTDLSIGYLTALQTVSDALDRLHSTASAGHRVIVVEVGGDESGWLAIIGGMVGGADYIITPEVEFVPTQLIDNIKRRYDIGRRFSLVVVEEKVKLPEEIKNIVKDPKIRSYMRPSELVAEYINENFENIECRTVNLDYLQRAGTPTSFDRYLAFKFGFSAIEAVKKGKTNIALGLKGFDVVETPYNKEILKNKEVDIEIYKMAELFF</sequence>
<comment type="pathway">
    <text evidence="2">Carbohydrate degradation; glycolysis; D-glyceraldehyde 3-phosphate and glycerone phosphate from D-glucose: step 3/4.</text>
</comment>
<accession>A0A0C7P0G4</accession>
<comment type="similarity">
    <text evidence="9">Belongs to the phosphofructokinase type A (PFKA) family.</text>
</comment>
<evidence type="ECO:0000256" key="9">
    <source>
        <dbReference type="ARBA" id="ARBA00038478"/>
    </source>
</evidence>
<evidence type="ECO:0000256" key="7">
    <source>
        <dbReference type="ARBA" id="ARBA00022842"/>
    </source>
</evidence>
<dbReference type="InterPro" id="IPR012003">
    <property type="entry name" value="ATP_PFK_prok-type"/>
</dbReference>
<evidence type="ECO:0000256" key="2">
    <source>
        <dbReference type="ARBA" id="ARBA00004679"/>
    </source>
</evidence>
<gene>
    <name evidence="11" type="primary">pfk3</name>
    <name evidence="11" type="ORF">DTL3_1758</name>
</gene>
<dbReference type="Gene3D" id="3.40.50.450">
    <property type="match status" value="1"/>
</dbReference>
<dbReference type="InterPro" id="IPR035966">
    <property type="entry name" value="PKF_sf"/>
</dbReference>
<dbReference type="Gene3D" id="3.40.50.460">
    <property type="entry name" value="Phosphofructokinase domain"/>
    <property type="match status" value="1"/>
</dbReference>
<dbReference type="GO" id="GO:0048029">
    <property type="term" value="F:monosaccharide binding"/>
    <property type="evidence" value="ECO:0007669"/>
    <property type="project" value="TreeGrafter"/>
</dbReference>
<dbReference type="KEGG" id="dtn:DTL3_1758"/>
<dbReference type="EC" id="2.7.1.11" evidence="11"/>
<evidence type="ECO:0000256" key="1">
    <source>
        <dbReference type="ARBA" id="ARBA00001946"/>
    </source>
</evidence>
<keyword evidence="4 11" id="KW-0808">Transferase</keyword>
<dbReference type="GO" id="GO:0042802">
    <property type="term" value="F:identical protein binding"/>
    <property type="evidence" value="ECO:0007669"/>
    <property type="project" value="TreeGrafter"/>
</dbReference>
<evidence type="ECO:0000259" key="10">
    <source>
        <dbReference type="Pfam" id="PF00365"/>
    </source>
</evidence>
<dbReference type="InterPro" id="IPR022953">
    <property type="entry name" value="ATP_PFK"/>
</dbReference>
<evidence type="ECO:0000256" key="3">
    <source>
        <dbReference type="ARBA" id="ARBA00022490"/>
    </source>
</evidence>
<dbReference type="GO" id="GO:0061621">
    <property type="term" value="P:canonical glycolysis"/>
    <property type="evidence" value="ECO:0007669"/>
    <property type="project" value="TreeGrafter"/>
</dbReference>
<reference evidence="12" key="1">
    <citation type="submission" date="2014-11" db="EMBL/GenBank/DDBJ databases">
        <authorList>
            <person name="Wibberg D."/>
        </authorList>
    </citation>
    <scope>NUCLEOTIDE SEQUENCE [LARGE SCALE GENOMIC DNA]</scope>
    <source>
        <strain evidence="12">L3</strain>
    </source>
</reference>
<dbReference type="GO" id="GO:0070095">
    <property type="term" value="F:fructose-6-phosphate binding"/>
    <property type="evidence" value="ECO:0007669"/>
    <property type="project" value="TreeGrafter"/>
</dbReference>
<comment type="cofactor">
    <cofactor evidence="1">
        <name>Mg(2+)</name>
        <dbReference type="ChEBI" id="CHEBI:18420"/>
    </cofactor>
</comment>
<dbReference type="GO" id="GO:0046872">
    <property type="term" value="F:metal ion binding"/>
    <property type="evidence" value="ECO:0007669"/>
    <property type="project" value="UniProtKB-KW"/>
</dbReference>
<protein>
    <submittedName>
        <fullName evidence="11">6-phosphofructokinase</fullName>
        <ecNumber evidence="11">2.7.1.11</ecNumber>
    </submittedName>
</protein>
<evidence type="ECO:0000313" key="11">
    <source>
        <dbReference type="EMBL" id="CEP79043.1"/>
    </source>
</evidence>
<dbReference type="Proteomes" id="UP000032809">
    <property type="component" value="Chromosome I"/>
</dbReference>
<dbReference type="AlphaFoldDB" id="A0A0C7P0G4"/>
<dbReference type="Pfam" id="PF00365">
    <property type="entry name" value="PFK"/>
    <property type="match status" value="1"/>
</dbReference>
<keyword evidence="6 11" id="KW-0418">Kinase</keyword>
<feature type="domain" description="Phosphofructokinase" evidence="10">
    <location>
        <begin position="3"/>
        <end position="295"/>
    </location>
</feature>
<evidence type="ECO:0000313" key="12">
    <source>
        <dbReference type="Proteomes" id="UP000032809"/>
    </source>
</evidence>
<dbReference type="HOGENOM" id="CLU_020655_0_0_0"/>
<dbReference type="EMBL" id="LN824141">
    <property type="protein sequence ID" value="CEP79043.1"/>
    <property type="molecule type" value="Genomic_DNA"/>
</dbReference>
<dbReference type="STRING" id="1006576.DTL3_1758"/>
<keyword evidence="8" id="KW-0324">Glycolysis</keyword>
<dbReference type="GO" id="GO:0030388">
    <property type="term" value="P:fructose 1,6-bisphosphate metabolic process"/>
    <property type="evidence" value="ECO:0007669"/>
    <property type="project" value="TreeGrafter"/>
</dbReference>
<evidence type="ECO:0000256" key="4">
    <source>
        <dbReference type="ARBA" id="ARBA00022679"/>
    </source>
</evidence>
<dbReference type="OrthoDB" id="9802503at2"/>
<keyword evidence="7" id="KW-0460">Magnesium</keyword>
<evidence type="ECO:0000256" key="6">
    <source>
        <dbReference type="ARBA" id="ARBA00022777"/>
    </source>
</evidence>
<keyword evidence="12" id="KW-1185">Reference proteome</keyword>
<name>A0A0C7P0G4_DEFTU</name>
<dbReference type="RefSeq" id="WP_045088375.1">
    <property type="nucleotide sequence ID" value="NZ_LN824141.1"/>
</dbReference>
<keyword evidence="3" id="KW-0963">Cytoplasm</keyword>
<evidence type="ECO:0000256" key="8">
    <source>
        <dbReference type="ARBA" id="ARBA00023152"/>
    </source>
</evidence>
<dbReference type="PANTHER" id="PTHR13697:SF52">
    <property type="entry name" value="ATP-DEPENDENT 6-PHOSPHOFRUCTOKINASE 3"/>
    <property type="match status" value="1"/>
</dbReference>
<dbReference type="GO" id="GO:0006002">
    <property type="term" value="P:fructose 6-phosphate metabolic process"/>
    <property type="evidence" value="ECO:0007669"/>
    <property type="project" value="InterPro"/>
</dbReference>
<evidence type="ECO:0000256" key="5">
    <source>
        <dbReference type="ARBA" id="ARBA00022723"/>
    </source>
</evidence>
<dbReference type="GO" id="GO:0005524">
    <property type="term" value="F:ATP binding"/>
    <property type="evidence" value="ECO:0007669"/>
    <property type="project" value="InterPro"/>
</dbReference>
<dbReference type="GO" id="GO:0005945">
    <property type="term" value="C:6-phosphofructokinase complex"/>
    <property type="evidence" value="ECO:0007669"/>
    <property type="project" value="TreeGrafter"/>
</dbReference>
<dbReference type="InterPro" id="IPR000023">
    <property type="entry name" value="Phosphofructokinase_dom"/>
</dbReference>
<dbReference type="UniPathway" id="UPA00109">
    <property type="reaction ID" value="UER00182"/>
</dbReference>
<dbReference type="PRINTS" id="PR00476">
    <property type="entry name" value="PHFRCTKINASE"/>
</dbReference>
<dbReference type="PANTHER" id="PTHR13697">
    <property type="entry name" value="PHOSPHOFRUCTOKINASE"/>
    <property type="match status" value="1"/>
</dbReference>
<organism evidence="11 12">
    <name type="scientific">Defluviitoga tunisiensis</name>
    <dbReference type="NCBI Taxonomy" id="1006576"/>
    <lineage>
        <taxon>Bacteria</taxon>
        <taxon>Thermotogati</taxon>
        <taxon>Thermotogota</taxon>
        <taxon>Thermotogae</taxon>
        <taxon>Petrotogales</taxon>
        <taxon>Petrotogaceae</taxon>
        <taxon>Defluviitoga</taxon>
    </lineage>
</organism>
<dbReference type="GO" id="GO:0003872">
    <property type="term" value="F:6-phosphofructokinase activity"/>
    <property type="evidence" value="ECO:0007669"/>
    <property type="project" value="UniProtKB-EC"/>
</dbReference>
<dbReference type="GO" id="GO:0016208">
    <property type="term" value="F:AMP binding"/>
    <property type="evidence" value="ECO:0007669"/>
    <property type="project" value="TreeGrafter"/>
</dbReference>
<dbReference type="PIRSF" id="PIRSF000532">
    <property type="entry name" value="ATP_PFK_prok"/>
    <property type="match status" value="1"/>
</dbReference>